<feature type="transmembrane region" description="Helical" evidence="1">
    <location>
        <begin position="381"/>
        <end position="406"/>
    </location>
</feature>
<protein>
    <submittedName>
        <fullName evidence="2">ABC-2 type transport system permease protein</fullName>
    </submittedName>
</protein>
<feature type="transmembrane region" description="Helical" evidence="1">
    <location>
        <begin position="185"/>
        <end position="205"/>
    </location>
</feature>
<keyword evidence="1" id="KW-0472">Membrane</keyword>
<keyword evidence="1" id="KW-1133">Transmembrane helix</keyword>
<feature type="transmembrane region" description="Helical" evidence="1">
    <location>
        <begin position="336"/>
        <end position="360"/>
    </location>
</feature>
<dbReference type="RefSeq" id="WP_072753191.1">
    <property type="nucleotide sequence ID" value="NZ_FOAW01000010.1"/>
</dbReference>
<dbReference type="OrthoDB" id="2014935at2"/>
<feature type="transmembrane region" description="Helical" evidence="1">
    <location>
        <begin position="157"/>
        <end position="178"/>
    </location>
</feature>
<dbReference type="EMBL" id="FOAW01000010">
    <property type="protein sequence ID" value="SEL53408.1"/>
    <property type="molecule type" value="Genomic_DNA"/>
</dbReference>
<name>A0A1H7R094_9NOCA</name>
<feature type="transmembrane region" description="Helical" evidence="1">
    <location>
        <begin position="493"/>
        <end position="513"/>
    </location>
</feature>
<feature type="transmembrane region" description="Helical" evidence="1">
    <location>
        <begin position="294"/>
        <end position="316"/>
    </location>
</feature>
<reference evidence="3" key="1">
    <citation type="submission" date="2016-10" db="EMBL/GenBank/DDBJ databases">
        <authorList>
            <person name="Varghese N."/>
            <person name="Submissions S."/>
        </authorList>
    </citation>
    <scope>NUCLEOTIDE SEQUENCE [LARGE SCALE GENOMIC DNA]</scope>
    <source>
        <strain evidence="3">DSM 44675</strain>
    </source>
</reference>
<dbReference type="AlphaFoldDB" id="A0A1H7R094"/>
<dbReference type="Proteomes" id="UP000198677">
    <property type="component" value="Unassembled WGS sequence"/>
</dbReference>
<feature type="transmembrane region" description="Helical" evidence="1">
    <location>
        <begin position="118"/>
        <end position="151"/>
    </location>
</feature>
<organism evidence="2 3">
    <name type="scientific">Rhodococcus maanshanensis</name>
    <dbReference type="NCBI Taxonomy" id="183556"/>
    <lineage>
        <taxon>Bacteria</taxon>
        <taxon>Bacillati</taxon>
        <taxon>Actinomycetota</taxon>
        <taxon>Actinomycetes</taxon>
        <taxon>Mycobacteriales</taxon>
        <taxon>Nocardiaceae</taxon>
        <taxon>Rhodococcus</taxon>
    </lineage>
</organism>
<keyword evidence="1" id="KW-0812">Transmembrane</keyword>
<keyword evidence="3" id="KW-1185">Reference proteome</keyword>
<accession>A0A1H7R094</accession>
<evidence type="ECO:0000256" key="1">
    <source>
        <dbReference type="SAM" id="Phobius"/>
    </source>
</evidence>
<gene>
    <name evidence="2" type="ORF">SAMN05444583_11093</name>
</gene>
<feature type="transmembrane region" description="Helical" evidence="1">
    <location>
        <begin position="232"/>
        <end position="253"/>
    </location>
</feature>
<feature type="transmembrane region" description="Helical" evidence="1">
    <location>
        <begin position="76"/>
        <end position="98"/>
    </location>
</feature>
<evidence type="ECO:0000313" key="2">
    <source>
        <dbReference type="EMBL" id="SEL53408.1"/>
    </source>
</evidence>
<proteinExistence type="predicted"/>
<feature type="transmembrane region" description="Helical" evidence="1">
    <location>
        <begin position="426"/>
        <end position="445"/>
    </location>
</feature>
<sequence>MNGYRRLLAIHWRSNRRVILAWALGLAAAFAATAWSIDSLYSTPEELAAYAAATEAGSAMEMINGTPYGVTNIGGVIAYEFGFVSAIAFPLMGIHLVVSMTRAEEQSGRMELLRAARIGRLATSGSAMTLVSGGLALVAASMAGTLALLGIGWPGVVLYPVSSALLGGCFAALALLGAQVVATPRAVTAIGLGALVFGFLARGVGDVRDNLVVWLSPIGWAEQSRPFADARWWPTLVSIGFVALAVTAALWAADRRDLGQGLFASRPGRTGAAPRLLGPYGFAARQHRAATVSWCVISALVGASFGSLADALRTMMADSETFREAFGGGGTDLDGYLAYVVTLLALIGLGFGLQSVGRIAEEERDGRLEMVMGAGTARNRWLAAHCLAVAGGMTAVALSGGLALGISDALAVGEPAAVPRFAAATLAYLPAMCAVPALALAAYCISPRLLGTGWLVFVVIAVVATLADALQMPDWMRDLSPLTWVGRVPGEPVHMWAVLITSVLALGFAVLAATGLGHRDIPGGSVHPLRYALRRAGFGGGRREVSSVV</sequence>
<evidence type="ECO:0000313" key="3">
    <source>
        <dbReference type="Proteomes" id="UP000198677"/>
    </source>
</evidence>
<feature type="transmembrane region" description="Helical" evidence="1">
    <location>
        <begin position="452"/>
        <end position="473"/>
    </location>
</feature>